<dbReference type="STRING" id="1440763.BJI69_01900"/>
<dbReference type="AlphaFoldDB" id="A0A0G9HF93"/>
<dbReference type="GO" id="GO:0003824">
    <property type="term" value="F:catalytic activity"/>
    <property type="evidence" value="ECO:0007669"/>
    <property type="project" value="InterPro"/>
</dbReference>
<organism evidence="1 2">
    <name type="scientific">Luteibacter rhizovicinus DSM 16549</name>
    <dbReference type="NCBI Taxonomy" id="1440763"/>
    <lineage>
        <taxon>Bacteria</taxon>
        <taxon>Pseudomonadati</taxon>
        <taxon>Pseudomonadota</taxon>
        <taxon>Gammaproteobacteria</taxon>
        <taxon>Lysobacterales</taxon>
        <taxon>Rhodanobacteraceae</taxon>
        <taxon>Luteibacter</taxon>
    </lineage>
</organism>
<dbReference type="GO" id="GO:0050920">
    <property type="term" value="P:regulation of chemotaxis"/>
    <property type="evidence" value="ECO:0007669"/>
    <property type="project" value="InterPro"/>
</dbReference>
<accession>A0A0G9HF93</accession>
<gene>
    <name evidence="1" type="ORF">BJI69_01900</name>
</gene>
<dbReference type="PATRIC" id="fig|1440763.5.peg.2814"/>
<name>A0A0G9HF93_9GAMM</name>
<keyword evidence="2" id="KW-1185">Reference proteome</keyword>
<dbReference type="Proteomes" id="UP000182987">
    <property type="component" value="Chromosome"/>
</dbReference>
<dbReference type="KEGG" id="lrz:BJI69_01900"/>
<evidence type="ECO:0000313" key="1">
    <source>
        <dbReference type="EMBL" id="APG02785.1"/>
    </source>
</evidence>
<dbReference type="Gene3D" id="1.10.287.500">
    <property type="entry name" value="Helix hairpin bin"/>
    <property type="match status" value="1"/>
</dbReference>
<evidence type="ECO:0000313" key="2">
    <source>
        <dbReference type="Proteomes" id="UP000182987"/>
    </source>
</evidence>
<sequence>MTMNTMLNPGHEVVPELRELLDADDSVAFEQALDRLLRSREQHLFLALGHLARDLHESVRRLASDISSDGVPGNMSDARKHLRDVLEMSSQAAHRTLDFSDRLRPQAQALAKQADEVLVLDHADPAFAPNATALAVRVGDFAQSCDIGLGEMVEAQSWQDLSGQRVAQVESFMAKVESSLVELVRLTGSLAGGAHAPAPDKVSQDEVDRLLSEFGF</sequence>
<dbReference type="InterPro" id="IPR007439">
    <property type="entry name" value="Chemotax_Pase_CheZ"/>
</dbReference>
<proteinExistence type="predicted"/>
<dbReference type="GO" id="GO:0009288">
    <property type="term" value="C:bacterial-type flagellum"/>
    <property type="evidence" value="ECO:0007669"/>
    <property type="project" value="InterPro"/>
</dbReference>
<dbReference type="EMBL" id="CP017480">
    <property type="protein sequence ID" value="APG02785.1"/>
    <property type="molecule type" value="Genomic_DNA"/>
</dbReference>
<reference evidence="2" key="1">
    <citation type="submission" date="2016-09" db="EMBL/GenBank/DDBJ databases">
        <authorList>
            <person name="Lysoe E."/>
        </authorList>
    </citation>
    <scope>NUCLEOTIDE SEQUENCE [LARGE SCALE GENOMIC DNA]</scope>
    <source>
        <strain evidence="2">LJ96T</strain>
    </source>
</reference>
<protein>
    <submittedName>
        <fullName evidence="1">Chemotaxis protein CheZ</fullName>
    </submittedName>
</protein>
<dbReference type="Pfam" id="PF04344">
    <property type="entry name" value="CheZ"/>
    <property type="match status" value="1"/>
</dbReference>
<dbReference type="SUPFAM" id="SSF75708">
    <property type="entry name" value="Chemotaxis phosphatase CheZ"/>
    <property type="match status" value="1"/>
</dbReference>